<dbReference type="EMBL" id="BCWF01000004">
    <property type="protein sequence ID" value="GAT19160.1"/>
    <property type="molecule type" value="Genomic_DNA"/>
</dbReference>
<name>A0A146EYU2_ASPKA</name>
<sequence length="42" mass="4995">MGLEPAKITRRDWCHFPDASAYYLWEFRFACLILVDNYPLTA</sequence>
<comment type="caution">
    <text evidence="1">The sequence shown here is derived from an EMBL/GenBank/DDBJ whole genome shotgun (WGS) entry which is preliminary data.</text>
</comment>
<dbReference type="AlphaFoldDB" id="A0A146EYU2"/>
<dbReference type="Proteomes" id="UP000075230">
    <property type="component" value="Unassembled WGS sequence"/>
</dbReference>
<gene>
    <name evidence="1" type="ORF">RIB2604_00400920</name>
</gene>
<reference evidence="2" key="2">
    <citation type="submission" date="2016-02" db="EMBL/GenBank/DDBJ databases">
        <title>Genome sequencing of Aspergillus luchuensis NBRC 4314.</title>
        <authorList>
            <person name="Yamada O."/>
        </authorList>
    </citation>
    <scope>NUCLEOTIDE SEQUENCE [LARGE SCALE GENOMIC DNA]</scope>
    <source>
        <strain evidence="2">RIB 2604</strain>
    </source>
</reference>
<organism evidence="1 2">
    <name type="scientific">Aspergillus kawachii</name>
    <name type="common">White koji mold</name>
    <name type="synonym">Aspergillus awamori var. kawachi</name>
    <dbReference type="NCBI Taxonomy" id="1069201"/>
    <lineage>
        <taxon>Eukaryota</taxon>
        <taxon>Fungi</taxon>
        <taxon>Dikarya</taxon>
        <taxon>Ascomycota</taxon>
        <taxon>Pezizomycotina</taxon>
        <taxon>Eurotiomycetes</taxon>
        <taxon>Eurotiomycetidae</taxon>
        <taxon>Eurotiales</taxon>
        <taxon>Aspergillaceae</taxon>
        <taxon>Aspergillus</taxon>
        <taxon>Aspergillus subgen. Circumdati</taxon>
    </lineage>
</organism>
<proteinExistence type="predicted"/>
<reference evidence="1 2" key="1">
    <citation type="journal article" date="2016" name="DNA Res.">
        <title>Genome sequence of Aspergillus luchuensis NBRC 4314.</title>
        <authorList>
            <person name="Yamada O."/>
            <person name="Machida M."/>
            <person name="Hosoyama A."/>
            <person name="Goto M."/>
            <person name="Takahashi T."/>
            <person name="Futagami T."/>
            <person name="Yamagata Y."/>
            <person name="Takeuchi M."/>
            <person name="Kobayashi T."/>
            <person name="Koike H."/>
            <person name="Abe K."/>
            <person name="Asai K."/>
            <person name="Arita M."/>
            <person name="Fujita N."/>
            <person name="Fukuda K."/>
            <person name="Higa K."/>
            <person name="Horikawa H."/>
            <person name="Ishikawa T."/>
            <person name="Jinno K."/>
            <person name="Kato Y."/>
            <person name="Kirimura K."/>
            <person name="Mizutani O."/>
            <person name="Nakasone K."/>
            <person name="Sano M."/>
            <person name="Shiraishi Y."/>
            <person name="Tsukahara M."/>
            <person name="Gomi K."/>
        </authorList>
    </citation>
    <scope>NUCLEOTIDE SEQUENCE [LARGE SCALE GENOMIC DNA]</scope>
    <source>
        <strain evidence="1 2">RIB 2604</strain>
    </source>
</reference>
<accession>A0A146EYU2</accession>
<protein>
    <submittedName>
        <fullName evidence="1">Transposon I factor</fullName>
    </submittedName>
</protein>
<evidence type="ECO:0000313" key="2">
    <source>
        <dbReference type="Proteomes" id="UP000075230"/>
    </source>
</evidence>
<evidence type="ECO:0000313" key="1">
    <source>
        <dbReference type="EMBL" id="GAT19160.1"/>
    </source>
</evidence>